<sequence length="384" mass="44208">MRLYYQNPYMSEWEAKIIHQIEKDGLYLIELSETAFYPEGGGQPRDFGWIDGIEVVDLVEEDKKIYHVVKEKINKDIVTCKIDFERRFDHMQNHTGQHLLSAVFLEMYNAPTNSFHLGDDYLTIDIGLENINEEIVLNVENRVNELIFKNIPVKSYIVNLDEARKLPLRKLPPTDVDIRIVEIEGIDYSPCCGTHVKSLGEIGMLKILKTEKYKNMTRIYFKCGKRLLKDFQEKNIIINSLIKNLSVPQSEILLKFDSLQSEIKNLTRQLNSLKELNAEYIAKELLNESKENKIVKIFEDKSFEEVQTIASKITSLKDNLVILASLKDKKVVLAHNGSLDINCGKIFKEELPKFNGRGGGSPKFAQGSFERINDLNDFIAFLGR</sequence>
<keyword evidence="7" id="KW-0436">Ligase</keyword>
<dbReference type="EMBL" id="CAKP01000113">
    <property type="protein sequence ID" value="CCJ34256.1"/>
    <property type="molecule type" value="Genomic_DNA"/>
</dbReference>
<dbReference type="GO" id="GO:0005737">
    <property type="term" value="C:cytoplasm"/>
    <property type="evidence" value="ECO:0007669"/>
    <property type="project" value="UniProtKB-SubCell"/>
</dbReference>
<reference evidence="7 8" key="1">
    <citation type="journal article" date="2011" name="J. Bacteriol.">
        <title>Draft genome sequence of Caloramator australicus strain RC3T, a thermoanaerobe from the Great Artesian Basin of Australia.</title>
        <authorList>
            <person name="Ogg C.D."/>
            <person name="Patel B.K.C."/>
        </authorList>
    </citation>
    <scope>NUCLEOTIDE SEQUENCE [LARGE SCALE GENOMIC DNA]</scope>
    <source>
        <strain evidence="7 8">RC3</strain>
    </source>
</reference>
<dbReference type="GO" id="GO:0005524">
    <property type="term" value="F:ATP binding"/>
    <property type="evidence" value="ECO:0007669"/>
    <property type="project" value="InterPro"/>
</dbReference>
<dbReference type="AlphaFoldDB" id="I7LHS3"/>
<dbReference type="GO" id="GO:0003676">
    <property type="term" value="F:nucleic acid binding"/>
    <property type="evidence" value="ECO:0007669"/>
    <property type="project" value="InterPro"/>
</dbReference>
<evidence type="ECO:0000313" key="7">
    <source>
        <dbReference type="EMBL" id="CCJ34256.1"/>
    </source>
</evidence>
<dbReference type="Gene3D" id="3.10.310.40">
    <property type="match status" value="1"/>
</dbReference>
<dbReference type="Pfam" id="PF07973">
    <property type="entry name" value="tRNA_SAD"/>
    <property type="match status" value="1"/>
</dbReference>
<evidence type="ECO:0000256" key="2">
    <source>
        <dbReference type="ARBA" id="ARBA00004496"/>
    </source>
</evidence>
<evidence type="ECO:0000259" key="6">
    <source>
        <dbReference type="PROSITE" id="PS50860"/>
    </source>
</evidence>
<dbReference type="RefSeq" id="WP_008909512.1">
    <property type="nucleotide sequence ID" value="NZ_CAKP01000113.1"/>
</dbReference>
<dbReference type="eggNOG" id="COG2872">
    <property type="taxonomic scope" value="Bacteria"/>
</dbReference>
<dbReference type="Gene3D" id="3.30.980.10">
    <property type="entry name" value="Threonyl-trna Synthetase, Chain A, domain 2"/>
    <property type="match status" value="1"/>
</dbReference>
<name>I7LHS3_9CLOT</name>
<dbReference type="STRING" id="857293.CAAU_2172"/>
<evidence type="ECO:0000256" key="1">
    <source>
        <dbReference type="ARBA" id="ARBA00001947"/>
    </source>
</evidence>
<feature type="coiled-coil region" evidence="5">
    <location>
        <begin position="256"/>
        <end position="293"/>
    </location>
</feature>
<dbReference type="SUPFAM" id="SSF50447">
    <property type="entry name" value="Translation proteins"/>
    <property type="match status" value="1"/>
</dbReference>
<gene>
    <name evidence="7" type="ORF">CAAU_2172</name>
</gene>
<dbReference type="Gene3D" id="2.40.30.130">
    <property type="match status" value="1"/>
</dbReference>
<dbReference type="OrthoDB" id="9812949at2"/>
<dbReference type="InterPro" id="IPR018165">
    <property type="entry name" value="Ala-tRNA-synth_IIc_core"/>
</dbReference>
<dbReference type="GO" id="GO:0006419">
    <property type="term" value="P:alanyl-tRNA aminoacylation"/>
    <property type="evidence" value="ECO:0007669"/>
    <property type="project" value="InterPro"/>
</dbReference>
<comment type="subcellular location">
    <subcellularLocation>
        <location evidence="2">Cytoplasm</location>
    </subcellularLocation>
</comment>
<comment type="caution">
    <text evidence="7">The sequence shown here is derived from an EMBL/GenBank/DDBJ whole genome shotgun (WGS) entry which is preliminary data.</text>
</comment>
<evidence type="ECO:0000256" key="5">
    <source>
        <dbReference type="SAM" id="Coils"/>
    </source>
</evidence>
<dbReference type="SMART" id="SM00863">
    <property type="entry name" value="tRNA_SAD"/>
    <property type="match status" value="1"/>
</dbReference>
<keyword evidence="7" id="KW-0030">Aminoacyl-tRNA synthetase</keyword>
<dbReference type="InterPro" id="IPR012947">
    <property type="entry name" value="tRNA_SAD"/>
</dbReference>
<keyword evidence="4" id="KW-0862">Zinc</keyword>
<dbReference type="InterPro" id="IPR051335">
    <property type="entry name" value="Alanyl-tRNA_Editing_Enzymes"/>
</dbReference>
<dbReference type="InterPro" id="IPR009000">
    <property type="entry name" value="Transl_B-barrel_sf"/>
</dbReference>
<dbReference type="PANTHER" id="PTHR43462">
    <property type="entry name" value="ALANYL-TRNA EDITING PROTEIN"/>
    <property type="match status" value="1"/>
</dbReference>
<dbReference type="InterPro" id="IPR003156">
    <property type="entry name" value="DHHA1_dom"/>
</dbReference>
<evidence type="ECO:0000256" key="3">
    <source>
        <dbReference type="ARBA" id="ARBA00022723"/>
    </source>
</evidence>
<evidence type="ECO:0000313" key="8">
    <source>
        <dbReference type="Proteomes" id="UP000007652"/>
    </source>
</evidence>
<dbReference type="GO" id="GO:0002161">
    <property type="term" value="F:aminoacyl-tRNA deacylase activity"/>
    <property type="evidence" value="ECO:0007669"/>
    <property type="project" value="UniProtKB-ARBA"/>
</dbReference>
<keyword evidence="8" id="KW-1185">Reference proteome</keyword>
<dbReference type="PROSITE" id="PS50860">
    <property type="entry name" value="AA_TRNA_LIGASE_II_ALA"/>
    <property type="match status" value="1"/>
</dbReference>
<dbReference type="PANTHER" id="PTHR43462:SF1">
    <property type="entry name" value="ALANYL-TRNA EDITING PROTEIN AARSD1"/>
    <property type="match status" value="1"/>
</dbReference>
<evidence type="ECO:0000256" key="4">
    <source>
        <dbReference type="ARBA" id="ARBA00022833"/>
    </source>
</evidence>
<dbReference type="Pfam" id="PF02272">
    <property type="entry name" value="DHHA1"/>
    <property type="match status" value="1"/>
</dbReference>
<organism evidence="7 8">
    <name type="scientific">Caloramator australicus RC3</name>
    <dbReference type="NCBI Taxonomy" id="857293"/>
    <lineage>
        <taxon>Bacteria</taxon>
        <taxon>Bacillati</taxon>
        <taxon>Bacillota</taxon>
        <taxon>Clostridia</taxon>
        <taxon>Eubacteriales</taxon>
        <taxon>Clostridiaceae</taxon>
        <taxon>Caloramator</taxon>
    </lineage>
</organism>
<dbReference type="SUPFAM" id="SSF55186">
    <property type="entry name" value="ThrRS/AlaRS common domain"/>
    <property type="match status" value="1"/>
</dbReference>
<dbReference type="InterPro" id="IPR018163">
    <property type="entry name" value="Thr/Ala-tRNA-synth_IIc_edit"/>
</dbReference>
<dbReference type="GO" id="GO:0004813">
    <property type="term" value="F:alanine-tRNA ligase activity"/>
    <property type="evidence" value="ECO:0007669"/>
    <property type="project" value="InterPro"/>
</dbReference>
<dbReference type="Proteomes" id="UP000007652">
    <property type="component" value="Unassembled WGS sequence"/>
</dbReference>
<keyword evidence="3" id="KW-0479">Metal-binding</keyword>
<dbReference type="GO" id="GO:0046872">
    <property type="term" value="F:metal ion binding"/>
    <property type="evidence" value="ECO:0007669"/>
    <property type="project" value="UniProtKB-KW"/>
</dbReference>
<protein>
    <submittedName>
        <fullName evidence="7">Alanyl-tRNA synthetase family protein</fullName>
    </submittedName>
</protein>
<feature type="domain" description="Alanyl-transfer RNA synthetases family profile" evidence="6">
    <location>
        <begin position="1"/>
        <end position="218"/>
    </location>
</feature>
<accession>I7LHS3</accession>
<keyword evidence="5" id="KW-0175">Coiled coil</keyword>
<proteinExistence type="predicted"/>
<comment type="cofactor">
    <cofactor evidence="1">
        <name>Zn(2+)</name>
        <dbReference type="ChEBI" id="CHEBI:29105"/>
    </cofactor>
</comment>